<reference evidence="2" key="1">
    <citation type="submission" date="2010-12" db="EMBL/GenBank/DDBJ databases">
        <title>Complete sequence of Desulfovibrio aespoeensis Aspo-2.</title>
        <authorList>
            <consortium name="US DOE Joint Genome Institute"/>
            <person name="Lucas S."/>
            <person name="Copeland A."/>
            <person name="Lapidus A."/>
            <person name="Cheng J.-F."/>
            <person name="Goodwin L."/>
            <person name="Pitluck S."/>
            <person name="Chertkov O."/>
            <person name="Misra M."/>
            <person name="Detter J.C."/>
            <person name="Han C."/>
            <person name="Tapia R."/>
            <person name="Land M."/>
            <person name="Hauser L."/>
            <person name="Kyrpides N."/>
            <person name="Ivanova N."/>
            <person name="Ovchinnikova G."/>
            <person name="Pedersen K."/>
            <person name="Jagevall S."/>
            <person name="Hazen T."/>
            <person name="Woyke T."/>
        </authorList>
    </citation>
    <scope>NUCLEOTIDE SEQUENCE [LARGE SCALE GENOMIC DNA]</scope>
    <source>
        <strain evidence="2">ATCC 700646 / DSM 10631 / Aspo-2</strain>
    </source>
</reference>
<dbReference type="KEGG" id="das:Daes_1934"/>
<evidence type="ECO:0000313" key="1">
    <source>
        <dbReference type="EMBL" id="ADU62943.1"/>
    </source>
</evidence>
<protein>
    <submittedName>
        <fullName evidence="1">Uncharacterized protein</fullName>
    </submittedName>
</protein>
<dbReference type="EMBL" id="CP002431">
    <property type="protein sequence ID" value="ADU62943.1"/>
    <property type="molecule type" value="Genomic_DNA"/>
</dbReference>
<proteinExistence type="predicted"/>
<dbReference type="STRING" id="643562.Daes_1934"/>
<evidence type="ECO:0000313" key="2">
    <source>
        <dbReference type="Proteomes" id="UP000002191"/>
    </source>
</evidence>
<dbReference type="HOGENOM" id="CLU_114462_0_0_7"/>
<name>E6VQW3_PSEA9</name>
<accession>E6VQW3</accession>
<sequence length="220" mass="25434">MGCQKTVITGISEDRKLSILSASLGLTRYRIIEDVPADLLRQVPEKLRQFCFVDIDATAEERSFGWTNIDDMLDMNWTKSPPEKAEYFAFGLRLDTRRISPAVLKKHTTIALNRELEHNKEQGKNFVSRDRKREIKEQTTLRLRARTFPIPAVFDLIWNPGANRVYLSTTNAKVRALFEDYFTLTFDLHLEPLTPFFMAMDLLGEDAAPRLEHLDPTIFV</sequence>
<dbReference type="Proteomes" id="UP000002191">
    <property type="component" value="Chromosome"/>
</dbReference>
<organism evidence="1 2">
    <name type="scientific">Pseudodesulfovibrio aespoeensis (strain ATCC 700646 / DSM 10631 / Aspo-2)</name>
    <name type="common">Desulfovibrio aespoeensis</name>
    <dbReference type="NCBI Taxonomy" id="643562"/>
    <lineage>
        <taxon>Bacteria</taxon>
        <taxon>Pseudomonadati</taxon>
        <taxon>Thermodesulfobacteriota</taxon>
        <taxon>Desulfovibrionia</taxon>
        <taxon>Desulfovibrionales</taxon>
        <taxon>Desulfovibrionaceae</taxon>
    </lineage>
</organism>
<gene>
    <name evidence="1" type="ordered locus">Daes_1934</name>
</gene>
<dbReference type="AlphaFoldDB" id="E6VQW3"/>
<reference evidence="1 2" key="2">
    <citation type="journal article" date="2014" name="Genome Announc.">
        <title>Complete Genome Sequence of the Subsurface, Mesophilic Sulfate-Reducing Bacterium Desulfovibrio aespoeensis Aspo-2.</title>
        <authorList>
            <person name="Pedersen K."/>
            <person name="Bengtsson A."/>
            <person name="Edlund J."/>
            <person name="Rabe L."/>
            <person name="Hazen T."/>
            <person name="Chakraborty R."/>
            <person name="Goodwin L."/>
            <person name="Shapiro N."/>
        </authorList>
    </citation>
    <scope>NUCLEOTIDE SEQUENCE [LARGE SCALE GENOMIC DNA]</scope>
    <source>
        <strain evidence="2">ATCC 700646 / DSM 10631 / Aspo-2</strain>
    </source>
</reference>
<dbReference type="eggNOG" id="COG2974">
    <property type="taxonomic scope" value="Bacteria"/>
</dbReference>
<keyword evidence="2" id="KW-1185">Reference proteome</keyword>